<dbReference type="InParanoid" id="A0A1D2VIY3"/>
<dbReference type="AlphaFoldDB" id="A0A1D2VIY3"/>
<name>A0A1D2VIY3_9ASCO</name>
<evidence type="ECO:0000313" key="2">
    <source>
        <dbReference type="Proteomes" id="UP000095038"/>
    </source>
</evidence>
<protein>
    <submittedName>
        <fullName evidence="1">Uncharacterized protein</fullName>
    </submittedName>
</protein>
<evidence type="ECO:0000313" key="1">
    <source>
        <dbReference type="EMBL" id="ODV61579.1"/>
    </source>
</evidence>
<proteinExistence type="predicted"/>
<dbReference type="Proteomes" id="UP000095038">
    <property type="component" value="Unassembled WGS sequence"/>
</dbReference>
<organism evidence="1 2">
    <name type="scientific">Ascoidea rubescens DSM 1968</name>
    <dbReference type="NCBI Taxonomy" id="1344418"/>
    <lineage>
        <taxon>Eukaryota</taxon>
        <taxon>Fungi</taxon>
        <taxon>Dikarya</taxon>
        <taxon>Ascomycota</taxon>
        <taxon>Saccharomycotina</taxon>
        <taxon>Saccharomycetes</taxon>
        <taxon>Ascoideaceae</taxon>
        <taxon>Ascoidea</taxon>
    </lineage>
</organism>
<reference evidence="2" key="1">
    <citation type="submission" date="2016-05" db="EMBL/GenBank/DDBJ databases">
        <title>Comparative genomics of biotechnologically important yeasts.</title>
        <authorList>
            <consortium name="DOE Joint Genome Institute"/>
            <person name="Riley R."/>
            <person name="Haridas S."/>
            <person name="Wolfe K.H."/>
            <person name="Lopes M.R."/>
            <person name="Hittinger C.T."/>
            <person name="Goker M."/>
            <person name="Salamov A."/>
            <person name="Wisecaver J."/>
            <person name="Long T.M."/>
            <person name="Aerts A.L."/>
            <person name="Barry K."/>
            <person name="Choi C."/>
            <person name="Clum A."/>
            <person name="Coughlan A.Y."/>
            <person name="Deshpande S."/>
            <person name="Douglass A.P."/>
            <person name="Hanson S.J."/>
            <person name="Klenk H.-P."/>
            <person name="Labutti K."/>
            <person name="Lapidus A."/>
            <person name="Lindquist E."/>
            <person name="Lipzen A."/>
            <person name="Meier-Kolthoff J.P."/>
            <person name="Ohm R.A."/>
            <person name="Otillar R.P."/>
            <person name="Pangilinan J."/>
            <person name="Peng Y."/>
            <person name="Rokas A."/>
            <person name="Rosa C.A."/>
            <person name="Scheuner C."/>
            <person name="Sibirny A.A."/>
            <person name="Slot J.C."/>
            <person name="Stielow J.B."/>
            <person name="Sun H."/>
            <person name="Kurtzman C.P."/>
            <person name="Blackwell M."/>
            <person name="Grigoriev I.V."/>
            <person name="Jeffries T.W."/>
        </authorList>
    </citation>
    <scope>NUCLEOTIDE SEQUENCE [LARGE SCALE GENOMIC DNA]</scope>
    <source>
        <strain evidence="2">DSM 1968</strain>
    </source>
</reference>
<dbReference type="GeneID" id="30965378"/>
<gene>
    <name evidence="1" type="ORF">ASCRUDRAFT_70056</name>
</gene>
<accession>A0A1D2VIY3</accession>
<sequence>MNKTNFVRKISFDTSTSIGPKTNSYYETNVAIHNCIKNNLLPGNFADFVAKNPQFLIPPSYNKPLFNTKFNHNLYCKNVENSKNILIGFDLIKLQNYEISLKCLNMIFNNFVDDYDNVFITIIINKFTLDKYGLINFDEINYWKEKLNKEFINQLLINNIFKNQPAKDKKISVSIDLIFDKNVKRALENNLMDYNPDILVLGINDKNFSSLNSITSKLFMKVSKHSASTSTYFLRSSKIPVIVVNSNFNLKNSIIPNKKVKFINNGQKLDLEFNGKLVSIPSNCTFGPSNIGPSCKQQNFTAKHPIISPLGTFVS</sequence>
<keyword evidence="2" id="KW-1185">Reference proteome</keyword>
<dbReference type="EMBL" id="KV454479">
    <property type="protein sequence ID" value="ODV61579.1"/>
    <property type="molecule type" value="Genomic_DNA"/>
</dbReference>
<dbReference type="RefSeq" id="XP_020047886.1">
    <property type="nucleotide sequence ID" value="XM_020191742.1"/>
</dbReference>